<dbReference type="InterPro" id="IPR036388">
    <property type="entry name" value="WH-like_DNA-bd_sf"/>
</dbReference>
<comment type="similarity">
    <text evidence="1">Belongs to the LysR transcriptional regulatory family.</text>
</comment>
<evidence type="ECO:0000259" key="8">
    <source>
        <dbReference type="PROSITE" id="PS50931"/>
    </source>
</evidence>
<comment type="function">
    <text evidence="5">Transcriptional regulator of the ttuABCDE tartrate utilization operon.</text>
</comment>
<dbReference type="SUPFAM" id="SSF46785">
    <property type="entry name" value="Winged helix' DNA-binding domain"/>
    <property type="match status" value="1"/>
</dbReference>
<dbReference type="InterPro" id="IPR005119">
    <property type="entry name" value="LysR_subst-bd"/>
</dbReference>
<dbReference type="Proteomes" id="UP000298649">
    <property type="component" value="Plasmid pAtCFBP7129a"/>
</dbReference>
<dbReference type="Pfam" id="PF00126">
    <property type="entry name" value="HTH_1"/>
    <property type="match status" value="1"/>
</dbReference>
<dbReference type="CDD" id="cd08480">
    <property type="entry name" value="PBP2_CrgA_like_10"/>
    <property type="match status" value="1"/>
</dbReference>
<dbReference type="InterPro" id="IPR058163">
    <property type="entry name" value="LysR-type_TF_proteobact-type"/>
</dbReference>
<organism evidence="9 10">
    <name type="scientific">Agrobacterium tumefaciens</name>
    <dbReference type="NCBI Taxonomy" id="358"/>
    <lineage>
        <taxon>Bacteria</taxon>
        <taxon>Pseudomonadati</taxon>
        <taxon>Pseudomonadota</taxon>
        <taxon>Alphaproteobacteria</taxon>
        <taxon>Hyphomicrobiales</taxon>
        <taxon>Rhizobiaceae</taxon>
        <taxon>Rhizobium/Agrobacterium group</taxon>
        <taxon>Agrobacterium</taxon>
        <taxon>Agrobacterium tumefaciens complex</taxon>
    </lineage>
</organism>
<gene>
    <name evidence="9" type="ORF">CFBP7129_26555</name>
</gene>
<dbReference type="GO" id="GO:0003700">
    <property type="term" value="F:DNA-binding transcription factor activity"/>
    <property type="evidence" value="ECO:0007669"/>
    <property type="project" value="InterPro"/>
</dbReference>
<keyword evidence="2" id="KW-0805">Transcription regulation</keyword>
<evidence type="ECO:0000256" key="2">
    <source>
        <dbReference type="ARBA" id="ARBA00023015"/>
    </source>
</evidence>
<dbReference type="PANTHER" id="PTHR30537">
    <property type="entry name" value="HTH-TYPE TRANSCRIPTIONAL REGULATOR"/>
    <property type="match status" value="1"/>
</dbReference>
<evidence type="ECO:0000256" key="5">
    <source>
        <dbReference type="ARBA" id="ARBA00054626"/>
    </source>
</evidence>
<dbReference type="AlphaFoldDB" id="A0A4D7Z5G5"/>
<dbReference type="FunFam" id="3.40.190.290:FF:000001">
    <property type="entry name" value="Transcriptional regulator, LysR family"/>
    <property type="match status" value="1"/>
</dbReference>
<keyword evidence="9" id="KW-0614">Plasmid</keyword>
<dbReference type="RefSeq" id="WP_137006112.1">
    <property type="nucleotide sequence ID" value="NZ_CP039924.1"/>
</dbReference>
<feature type="domain" description="HTH lysR-type" evidence="8">
    <location>
        <begin position="1"/>
        <end position="60"/>
    </location>
</feature>
<geneLocation type="plasmid" evidence="10">
    <name>patcfbp7129a</name>
</geneLocation>
<evidence type="ECO:0000313" key="10">
    <source>
        <dbReference type="Proteomes" id="UP000298649"/>
    </source>
</evidence>
<evidence type="ECO:0000313" key="9">
    <source>
        <dbReference type="EMBL" id="QCL97773.1"/>
    </source>
</evidence>
<dbReference type="SUPFAM" id="SSF53850">
    <property type="entry name" value="Periplasmic binding protein-like II"/>
    <property type="match status" value="1"/>
</dbReference>
<dbReference type="InterPro" id="IPR036390">
    <property type="entry name" value="WH_DNA-bd_sf"/>
</dbReference>
<evidence type="ECO:0000256" key="7">
    <source>
        <dbReference type="ARBA" id="ARBA00083243"/>
    </source>
</evidence>
<protein>
    <recommendedName>
        <fullName evidence="6">HTH-type transcriptional regulator TtuA</fullName>
    </recommendedName>
    <alternativeName>
        <fullName evidence="7">Tartrate utilization transcriptional regulator</fullName>
    </alternativeName>
</protein>
<evidence type="ECO:0000256" key="6">
    <source>
        <dbReference type="ARBA" id="ARBA00067332"/>
    </source>
</evidence>
<dbReference type="EMBL" id="CP039924">
    <property type="protein sequence ID" value="QCL97773.1"/>
    <property type="molecule type" value="Genomic_DNA"/>
</dbReference>
<dbReference type="PROSITE" id="PS50931">
    <property type="entry name" value="HTH_LYSR"/>
    <property type="match status" value="1"/>
</dbReference>
<reference evidence="9 10" key="1">
    <citation type="submission" date="2019-04" db="EMBL/GenBank/DDBJ databases">
        <title>Complete genome sequence of Agrobacterium tumefaciens CFBP7129.</title>
        <authorList>
            <person name="Haryono M."/>
            <person name="Lin Y.-C."/>
            <person name="Lai E.-M."/>
            <person name="Kuo C.-H."/>
        </authorList>
    </citation>
    <scope>NUCLEOTIDE SEQUENCE [LARGE SCALE GENOMIC DNA]</scope>
    <source>
        <strain evidence="9 10">CFBP7129</strain>
        <plasmid evidence="10">patcfbp7129a</plasmid>
    </source>
</reference>
<evidence type="ECO:0000256" key="4">
    <source>
        <dbReference type="ARBA" id="ARBA00023163"/>
    </source>
</evidence>
<keyword evidence="4" id="KW-0804">Transcription</keyword>
<dbReference type="GO" id="GO:0006351">
    <property type="term" value="P:DNA-templated transcription"/>
    <property type="evidence" value="ECO:0007669"/>
    <property type="project" value="TreeGrafter"/>
</dbReference>
<dbReference type="FunFam" id="1.10.10.10:FF:000001">
    <property type="entry name" value="LysR family transcriptional regulator"/>
    <property type="match status" value="1"/>
</dbReference>
<evidence type="ECO:0000256" key="1">
    <source>
        <dbReference type="ARBA" id="ARBA00009437"/>
    </source>
</evidence>
<name>A0A4D7Z5G5_AGRTU</name>
<dbReference type="Gene3D" id="1.10.10.10">
    <property type="entry name" value="Winged helix-like DNA-binding domain superfamily/Winged helix DNA-binding domain"/>
    <property type="match status" value="1"/>
</dbReference>
<evidence type="ECO:0000256" key="3">
    <source>
        <dbReference type="ARBA" id="ARBA00023125"/>
    </source>
</evidence>
<dbReference type="Gene3D" id="3.40.190.290">
    <property type="match status" value="1"/>
</dbReference>
<dbReference type="InterPro" id="IPR000847">
    <property type="entry name" value="LysR_HTH_N"/>
</dbReference>
<proteinExistence type="inferred from homology"/>
<dbReference type="PANTHER" id="PTHR30537:SF71">
    <property type="entry name" value="TRANSCRIPTIONAL REGULATORY PROTEIN"/>
    <property type="match status" value="1"/>
</dbReference>
<dbReference type="Pfam" id="PF03466">
    <property type="entry name" value="LysR_substrate"/>
    <property type="match status" value="1"/>
</dbReference>
<accession>A0A4D7Z5G5</accession>
<sequence>MDNRTGEMEVFVSAAELQSFSAAGRRLKLSPSAVSKLVTRIEDRLGTRLLVRSTRMMTLTPEGEVYLARARRILADIAETEQIVAAGGKLVPRGSLRVNASVGFGERYLLPLVPAFLELYPEVQLDISLTDGIIGLIEERTDIAIRSGAMDDSSLKARKLLDSRRVIIASPAYLERHGMPKTPADLSAHNCFSFNFRRSLNEWPFRNPGSTEVYRLPVSGNSSVNSGMIMRRLCLAGSGLGRVGQFHVQPDIDAGTLVPVLEDYNPEDIEEIHAVFAGHEHLATRIRAFIDFLAEHVGRDRV</sequence>
<keyword evidence="3" id="KW-0238">DNA-binding</keyword>
<dbReference type="GO" id="GO:0043565">
    <property type="term" value="F:sequence-specific DNA binding"/>
    <property type="evidence" value="ECO:0007669"/>
    <property type="project" value="TreeGrafter"/>
</dbReference>